<dbReference type="NCBIfam" id="TIGR01071">
    <property type="entry name" value="rplO_bact"/>
    <property type="match status" value="1"/>
</dbReference>
<dbReference type="SUPFAM" id="SSF52080">
    <property type="entry name" value="Ribosomal proteins L15p and L18e"/>
    <property type="match status" value="1"/>
</dbReference>
<dbReference type="RefSeq" id="WP_028962704.1">
    <property type="nucleotide sequence ID" value="NZ_MDZD01000009.1"/>
</dbReference>
<name>A0A1R0IKX4_SULTH</name>
<organism evidence="8 9">
    <name type="scientific">Sulfobacillus thermosulfidooxidans</name>
    <dbReference type="NCBI Taxonomy" id="28034"/>
    <lineage>
        <taxon>Bacteria</taxon>
        <taxon>Bacillati</taxon>
        <taxon>Bacillota</taxon>
        <taxon>Clostridia</taxon>
        <taxon>Eubacteriales</taxon>
        <taxon>Clostridiales Family XVII. Incertae Sedis</taxon>
        <taxon>Sulfobacillus</taxon>
    </lineage>
</organism>
<evidence type="ECO:0000256" key="4">
    <source>
        <dbReference type="ARBA" id="ARBA00023274"/>
    </source>
</evidence>
<evidence type="ECO:0000256" key="1">
    <source>
        <dbReference type="ARBA" id="ARBA00007320"/>
    </source>
</evidence>
<dbReference type="GO" id="GO:0019843">
    <property type="term" value="F:rRNA binding"/>
    <property type="evidence" value="ECO:0007669"/>
    <property type="project" value="UniProtKB-UniRule"/>
</dbReference>
<evidence type="ECO:0000256" key="2">
    <source>
        <dbReference type="ARBA" id="ARBA00022884"/>
    </source>
</evidence>
<feature type="region of interest" description="Disordered" evidence="6">
    <location>
        <begin position="1"/>
        <end position="58"/>
    </location>
</feature>
<evidence type="ECO:0000259" key="7">
    <source>
        <dbReference type="Pfam" id="PF00828"/>
    </source>
</evidence>
<comment type="caution">
    <text evidence="8">The sequence shown here is derived from an EMBL/GenBank/DDBJ whole genome shotgun (WGS) entry which is preliminary data.</text>
</comment>
<comment type="subunit">
    <text evidence="5">Part of the 50S ribosomal subunit.</text>
</comment>
<dbReference type="PANTHER" id="PTHR12934:SF11">
    <property type="entry name" value="LARGE RIBOSOMAL SUBUNIT PROTEIN UL15M"/>
    <property type="match status" value="1"/>
</dbReference>
<dbReference type="GO" id="GO:0003735">
    <property type="term" value="F:structural constituent of ribosome"/>
    <property type="evidence" value="ECO:0007669"/>
    <property type="project" value="InterPro"/>
</dbReference>
<keyword evidence="3 5" id="KW-0689">Ribosomal protein</keyword>
<protein>
    <recommendedName>
        <fullName evidence="5">Large ribosomal subunit protein uL15</fullName>
    </recommendedName>
</protein>
<keyword evidence="5" id="KW-0699">rRNA-binding</keyword>
<dbReference type="InterPro" id="IPR021131">
    <property type="entry name" value="Ribosomal_uL15/eL18"/>
</dbReference>
<comment type="function">
    <text evidence="5">Binds to the 23S rRNA.</text>
</comment>
<reference evidence="8 9" key="1">
    <citation type="journal article" date="2014" name="BMC Genomics">
        <title>Comparison of environmental and isolate Sulfobacillus genomes reveals diverse carbon, sulfur, nitrogen, and hydrogen metabolisms.</title>
        <authorList>
            <person name="Justice N.B."/>
            <person name="Norman A."/>
            <person name="Brown C.T."/>
            <person name="Singh A."/>
            <person name="Thomas B.C."/>
            <person name="Banfield J.F."/>
        </authorList>
    </citation>
    <scope>NUCLEOTIDE SEQUENCE [LARGE SCALE GENOMIC DNA]</scope>
    <source>
        <strain evidence="8">AMDSBA5</strain>
    </source>
</reference>
<dbReference type="InterPro" id="IPR030878">
    <property type="entry name" value="Ribosomal_uL15"/>
</dbReference>
<dbReference type="EMBL" id="PXYX01000006">
    <property type="protein sequence ID" value="PSR28451.1"/>
    <property type="molecule type" value="Genomic_DNA"/>
</dbReference>
<sequence length="145" mass="15989">MRLHEIQPAPGSRTKKTRRGRGLGSGLGKTAGRGHKGQKARSGGSIRPGFEGGQMPLQRRLPKRGFVNPFRVEYEVVNVGDLNQFEPNTVVTIDLLKNRRLVRRNLPVKILGEGELDRPLTVQVNAFSKSAKEKIEAVSGRAEVI</sequence>
<proteinExistence type="inferred from homology"/>
<dbReference type="AlphaFoldDB" id="A0A1R0IKX4"/>
<dbReference type="Gene3D" id="3.100.10.10">
    <property type="match status" value="1"/>
</dbReference>
<feature type="compositionally biased region" description="Gly residues" evidence="6">
    <location>
        <begin position="22"/>
        <end position="31"/>
    </location>
</feature>
<keyword evidence="2 5" id="KW-0694">RNA-binding</keyword>
<evidence type="ECO:0000256" key="5">
    <source>
        <dbReference type="HAMAP-Rule" id="MF_01341"/>
    </source>
</evidence>
<dbReference type="PANTHER" id="PTHR12934">
    <property type="entry name" value="50S RIBOSOMAL PROTEIN L15"/>
    <property type="match status" value="1"/>
</dbReference>
<dbReference type="HAMAP" id="MF_01341">
    <property type="entry name" value="Ribosomal_uL15"/>
    <property type="match status" value="1"/>
</dbReference>
<dbReference type="Pfam" id="PF00828">
    <property type="entry name" value="Ribosomal_L27A"/>
    <property type="match status" value="1"/>
</dbReference>
<evidence type="ECO:0000313" key="8">
    <source>
        <dbReference type="EMBL" id="PSR28451.1"/>
    </source>
</evidence>
<dbReference type="InterPro" id="IPR036227">
    <property type="entry name" value="Ribosomal_uL15/eL18_sf"/>
</dbReference>
<keyword evidence="4 5" id="KW-0687">Ribonucleoprotein</keyword>
<gene>
    <name evidence="5" type="primary">rplO</name>
    <name evidence="8" type="ORF">C7B47_04595</name>
</gene>
<evidence type="ECO:0000256" key="6">
    <source>
        <dbReference type="SAM" id="MobiDB-lite"/>
    </source>
</evidence>
<accession>A0A1R0IKX4</accession>
<dbReference type="GO" id="GO:0022625">
    <property type="term" value="C:cytosolic large ribosomal subunit"/>
    <property type="evidence" value="ECO:0007669"/>
    <property type="project" value="TreeGrafter"/>
</dbReference>
<dbReference type="Proteomes" id="UP000242705">
    <property type="component" value="Unassembled WGS sequence"/>
</dbReference>
<feature type="domain" description="Large ribosomal subunit protein uL15/eL18" evidence="7">
    <location>
        <begin position="76"/>
        <end position="142"/>
    </location>
</feature>
<evidence type="ECO:0000256" key="3">
    <source>
        <dbReference type="ARBA" id="ARBA00022980"/>
    </source>
</evidence>
<dbReference type="InterPro" id="IPR005749">
    <property type="entry name" value="Ribosomal_uL15_bac-type"/>
</dbReference>
<evidence type="ECO:0000313" key="9">
    <source>
        <dbReference type="Proteomes" id="UP000242705"/>
    </source>
</evidence>
<comment type="similarity">
    <text evidence="1 5">Belongs to the universal ribosomal protein uL15 family.</text>
</comment>
<dbReference type="GO" id="GO:0006412">
    <property type="term" value="P:translation"/>
    <property type="evidence" value="ECO:0007669"/>
    <property type="project" value="UniProtKB-UniRule"/>
</dbReference>